<proteinExistence type="predicted"/>
<keyword evidence="1" id="KW-0436">Ligase</keyword>
<evidence type="ECO:0000256" key="6">
    <source>
        <dbReference type="PROSITE-ProRule" id="PRU00886"/>
    </source>
</evidence>
<dbReference type="PROSITE" id="PS51553">
    <property type="entry name" value="GMPS_ATP_PPASE"/>
    <property type="match status" value="1"/>
</dbReference>
<dbReference type="InterPro" id="IPR025777">
    <property type="entry name" value="GMPS_ATP_PPase_dom"/>
</dbReference>
<feature type="binding site" evidence="6">
    <location>
        <begin position="144"/>
        <end position="150"/>
    </location>
    <ligand>
        <name>ATP</name>
        <dbReference type="ChEBI" id="CHEBI:30616"/>
    </ligand>
</feature>
<gene>
    <name evidence="8" type="ORF">OUZ56_023245</name>
</gene>
<organism evidence="8 9">
    <name type="scientific">Daphnia magna</name>
    <dbReference type="NCBI Taxonomy" id="35525"/>
    <lineage>
        <taxon>Eukaryota</taxon>
        <taxon>Metazoa</taxon>
        <taxon>Ecdysozoa</taxon>
        <taxon>Arthropoda</taxon>
        <taxon>Crustacea</taxon>
        <taxon>Branchiopoda</taxon>
        <taxon>Diplostraca</taxon>
        <taxon>Cladocera</taxon>
        <taxon>Anomopoda</taxon>
        <taxon>Daphniidae</taxon>
        <taxon>Daphnia</taxon>
    </lineage>
</organism>
<evidence type="ECO:0000256" key="4">
    <source>
        <dbReference type="ARBA" id="ARBA00022755"/>
    </source>
</evidence>
<dbReference type="Gene3D" id="3.40.50.620">
    <property type="entry name" value="HUPs"/>
    <property type="match status" value="1"/>
</dbReference>
<evidence type="ECO:0000256" key="3">
    <source>
        <dbReference type="ARBA" id="ARBA00022749"/>
    </source>
</evidence>
<evidence type="ECO:0000256" key="5">
    <source>
        <dbReference type="ARBA" id="ARBA00022840"/>
    </source>
</evidence>
<dbReference type="PANTHER" id="PTHR11922">
    <property type="entry name" value="GMP SYNTHASE-RELATED"/>
    <property type="match status" value="1"/>
</dbReference>
<evidence type="ECO:0000313" key="8">
    <source>
        <dbReference type="EMBL" id="KAK4030256.1"/>
    </source>
</evidence>
<protein>
    <recommendedName>
        <fullName evidence="7">GMPS ATP-PPase domain-containing protein</fullName>
    </recommendedName>
</protein>
<comment type="caution">
    <text evidence="8">The sequence shown here is derived from an EMBL/GenBank/DDBJ whole genome shotgun (WGS) entry which is preliminary data.</text>
</comment>
<accession>A0ABR0AYT8</accession>
<evidence type="ECO:0000256" key="2">
    <source>
        <dbReference type="ARBA" id="ARBA00022741"/>
    </source>
</evidence>
<dbReference type="PANTHER" id="PTHR11922:SF2">
    <property type="entry name" value="GMP SYNTHASE [GLUTAMINE-HYDROLYZING]"/>
    <property type="match status" value="1"/>
</dbReference>
<sequence length="353" mass="40529">MHVRLDVAFHVAGSVGNGQLEGFLFFTELYHFHGILNCLSADCHLASLEWYGPYQQCYDALLEYTNPSENIRIEIMEISALHAELHNDGFLYDMLMLAKLLLIIGVDYTLSDGDMIRNRNGFEEDIDGVLYMFVGRALKSSGSFYYRTCYVRVKLKAKIRIMIQKLWVHDIHIDNGFLRKDESEQVVTTRLTFYDASTNVHGRQTFSLCRTVNPEDKRRIIGDMFVKDLKVIDRTANDLNVTWDNLLLGQVSLRLDLIGAASHMVSSRADAIKTHHNDSEMIRQLRIYGRVVEPLKDFISIKMNCIQPDTSRTQNIVLTSTVIFRLQVFTKYQADPTSYDSFTYKCLAVSCCN</sequence>
<keyword evidence="2 6" id="KW-0547">Nucleotide-binding</keyword>
<feature type="domain" description="GMPS ATP-PPase" evidence="7">
    <location>
        <begin position="117"/>
        <end position="319"/>
    </location>
</feature>
<name>A0ABR0AYT8_9CRUS</name>
<dbReference type="Proteomes" id="UP001234178">
    <property type="component" value="Unassembled WGS sequence"/>
</dbReference>
<keyword evidence="3 6" id="KW-0332">GMP biosynthesis</keyword>
<dbReference type="InterPro" id="IPR014729">
    <property type="entry name" value="Rossmann-like_a/b/a_fold"/>
</dbReference>
<dbReference type="EMBL" id="JAOYFB010000039">
    <property type="protein sequence ID" value="KAK4030256.1"/>
    <property type="molecule type" value="Genomic_DNA"/>
</dbReference>
<keyword evidence="4 6" id="KW-0658">Purine biosynthesis</keyword>
<evidence type="ECO:0000313" key="9">
    <source>
        <dbReference type="Proteomes" id="UP001234178"/>
    </source>
</evidence>
<keyword evidence="5 6" id="KW-0067">ATP-binding</keyword>
<reference evidence="8 9" key="1">
    <citation type="journal article" date="2023" name="Nucleic Acids Res.">
        <title>The hologenome of Daphnia magna reveals possible DNA methylation and microbiome-mediated evolution of the host genome.</title>
        <authorList>
            <person name="Chaturvedi A."/>
            <person name="Li X."/>
            <person name="Dhandapani V."/>
            <person name="Marshall H."/>
            <person name="Kissane S."/>
            <person name="Cuenca-Cambronero M."/>
            <person name="Asole G."/>
            <person name="Calvet F."/>
            <person name="Ruiz-Romero M."/>
            <person name="Marangio P."/>
            <person name="Guigo R."/>
            <person name="Rago D."/>
            <person name="Mirbahai L."/>
            <person name="Eastwood N."/>
            <person name="Colbourne J.K."/>
            <person name="Zhou J."/>
            <person name="Mallon E."/>
            <person name="Orsini L."/>
        </authorList>
    </citation>
    <scope>NUCLEOTIDE SEQUENCE [LARGE SCALE GENOMIC DNA]</scope>
    <source>
        <strain evidence="8">LRV0_1</strain>
    </source>
</reference>
<keyword evidence="9" id="KW-1185">Reference proteome</keyword>
<evidence type="ECO:0000259" key="7">
    <source>
        <dbReference type="PROSITE" id="PS51553"/>
    </source>
</evidence>
<evidence type="ECO:0000256" key="1">
    <source>
        <dbReference type="ARBA" id="ARBA00022598"/>
    </source>
</evidence>